<dbReference type="Proteomes" id="UP000789396">
    <property type="component" value="Unassembled WGS sequence"/>
</dbReference>
<name>A0A9N9HXF3_9GLOM</name>
<feature type="compositionally biased region" description="Polar residues" evidence="1">
    <location>
        <begin position="46"/>
        <end position="64"/>
    </location>
</feature>
<gene>
    <name evidence="2" type="ORF">RFULGI_LOCUS10815</name>
</gene>
<keyword evidence="3" id="KW-1185">Reference proteome</keyword>
<feature type="region of interest" description="Disordered" evidence="1">
    <location>
        <begin position="44"/>
        <end position="71"/>
    </location>
</feature>
<organism evidence="2 3">
    <name type="scientific">Racocetra fulgida</name>
    <dbReference type="NCBI Taxonomy" id="60492"/>
    <lineage>
        <taxon>Eukaryota</taxon>
        <taxon>Fungi</taxon>
        <taxon>Fungi incertae sedis</taxon>
        <taxon>Mucoromycota</taxon>
        <taxon>Glomeromycotina</taxon>
        <taxon>Glomeromycetes</taxon>
        <taxon>Diversisporales</taxon>
        <taxon>Gigasporaceae</taxon>
        <taxon>Racocetra</taxon>
    </lineage>
</organism>
<dbReference type="AlphaFoldDB" id="A0A9N9HXF3"/>
<evidence type="ECO:0000313" key="3">
    <source>
        <dbReference type="Proteomes" id="UP000789396"/>
    </source>
</evidence>
<feature type="region of interest" description="Disordered" evidence="1">
    <location>
        <begin position="1"/>
        <end position="26"/>
    </location>
</feature>
<dbReference type="Gene3D" id="4.10.60.10">
    <property type="entry name" value="Zinc finger, CCHC-type"/>
    <property type="match status" value="1"/>
</dbReference>
<evidence type="ECO:0000313" key="2">
    <source>
        <dbReference type="EMBL" id="CAG8710560.1"/>
    </source>
</evidence>
<protein>
    <submittedName>
        <fullName evidence="2">10725_t:CDS:1</fullName>
    </submittedName>
</protein>
<feature type="non-terminal residue" evidence="2">
    <location>
        <position position="1"/>
    </location>
</feature>
<proteinExistence type="predicted"/>
<dbReference type="OrthoDB" id="439808at2759"/>
<evidence type="ECO:0000256" key="1">
    <source>
        <dbReference type="SAM" id="MobiDB-lite"/>
    </source>
</evidence>
<reference evidence="2" key="1">
    <citation type="submission" date="2021-06" db="EMBL/GenBank/DDBJ databases">
        <authorList>
            <person name="Kallberg Y."/>
            <person name="Tangrot J."/>
            <person name="Rosling A."/>
        </authorList>
    </citation>
    <scope>NUCLEOTIDE SEQUENCE</scope>
    <source>
        <strain evidence="2">IN212</strain>
    </source>
</reference>
<dbReference type="EMBL" id="CAJVPZ010022180">
    <property type="protein sequence ID" value="CAG8710560.1"/>
    <property type="molecule type" value="Genomic_DNA"/>
</dbReference>
<sequence>MGSLVSEEIRSNGSKAGSPGDNKVIPMELDRTECGQKGHIVKMCPNKQTSNPGTSSSTNANVEQANLIEKE</sequence>
<accession>A0A9N9HXF3</accession>
<comment type="caution">
    <text evidence="2">The sequence shown here is derived from an EMBL/GenBank/DDBJ whole genome shotgun (WGS) entry which is preliminary data.</text>
</comment>